<sequence length="250" mass="30397">MKKILNTTNKIKIKSNVFIKTSNKNIDYFMDRENEKKFYEQVQNLDFILVPNQIKHKWNKWIFKMPYYENSTTLKLKNLDLKKMKEVVELIHQLQQQKVDLKLFNPQAFLKLFTNKVGVIEELKVWETEINLIIENYYDETPPVLSHNDLIIENFLIKDHKMFLIDFEYVSLNHYLFDYASFISEALPRSKHQAFISLLNLTPKELIKLHQLIQYHNFLWAHWAKYLYQVTHRPIYLEIMEQKIRQINDK</sequence>
<dbReference type="Pfam" id="PF01633">
    <property type="entry name" value="Choline_kinase"/>
    <property type="match status" value="1"/>
</dbReference>
<proteinExistence type="predicted"/>
<dbReference type="InterPro" id="IPR011009">
    <property type="entry name" value="Kinase-like_dom_sf"/>
</dbReference>
<dbReference type="SUPFAM" id="SSF56112">
    <property type="entry name" value="Protein kinase-like (PK-like)"/>
    <property type="match status" value="1"/>
</dbReference>
<dbReference type="RefSeq" id="WP_303662429.1">
    <property type="nucleotide sequence ID" value="NZ_CP027019.1"/>
</dbReference>
<dbReference type="Proteomes" id="UP000239250">
    <property type="component" value="Chromosome"/>
</dbReference>
<evidence type="ECO:0000313" key="1">
    <source>
        <dbReference type="EMBL" id="AVP49086.1"/>
    </source>
</evidence>
<evidence type="ECO:0000313" key="2">
    <source>
        <dbReference type="Proteomes" id="UP000239250"/>
    </source>
</evidence>
<organism evidence="1 2">
    <name type="scientific">Williamsoniiplasma luminosum</name>
    <dbReference type="NCBI Taxonomy" id="214888"/>
    <lineage>
        <taxon>Bacteria</taxon>
        <taxon>Bacillati</taxon>
        <taxon>Mycoplasmatota</taxon>
        <taxon>Mollicutes</taxon>
        <taxon>Entomoplasmatales</taxon>
        <taxon>Williamsoniiplasma</taxon>
    </lineage>
</organism>
<name>A0A2S0NJ91_9MOLU</name>
<accession>A0A2S0NJ91</accession>
<reference evidence="2" key="1">
    <citation type="submission" date="2018-02" db="EMBL/GenBank/DDBJ databases">
        <title>Firefly genomes illuminate parallel origins of bioluminescence in beetles.</title>
        <authorList>
            <person name="Fallon T.R."/>
            <person name="Lower S.E.S."/>
            <person name="Behringer M."/>
            <person name="Weng J.-K."/>
        </authorList>
    </citation>
    <scope>NUCLEOTIDE SEQUENCE [LARGE SCALE GENOMIC DNA]</scope>
</reference>
<dbReference type="EMBL" id="CP027019">
    <property type="protein sequence ID" value="AVP49086.1"/>
    <property type="molecule type" value="Genomic_DNA"/>
</dbReference>
<dbReference type="AlphaFoldDB" id="A0A2S0NJ91"/>
<protein>
    <recommendedName>
        <fullName evidence="3">Choline kinase</fullName>
    </recommendedName>
</protein>
<gene>
    <name evidence="1" type="ORF">C5T88_00605</name>
</gene>
<evidence type="ECO:0008006" key="3">
    <source>
        <dbReference type="Google" id="ProtNLM"/>
    </source>
</evidence>
<dbReference type="Gene3D" id="3.90.1200.10">
    <property type="match status" value="1"/>
</dbReference>